<evidence type="ECO:0000313" key="12">
    <source>
        <dbReference type="Proteomes" id="UP000652763"/>
    </source>
</evidence>
<keyword evidence="8 9" id="KW-0472">Membrane</keyword>
<feature type="transmembrane region" description="Helical" evidence="9">
    <location>
        <begin position="360"/>
        <end position="382"/>
    </location>
</feature>
<feature type="transmembrane region" description="Helical" evidence="9">
    <location>
        <begin position="303"/>
        <end position="325"/>
    </location>
</feature>
<dbReference type="InterPro" id="IPR006153">
    <property type="entry name" value="Cation/H_exchanger_TM"/>
</dbReference>
<feature type="transmembrane region" description="Helical" evidence="9">
    <location>
        <begin position="230"/>
        <end position="257"/>
    </location>
</feature>
<keyword evidence="5 9" id="KW-0812">Transmembrane</keyword>
<keyword evidence="7" id="KW-0406">Ion transport</keyword>
<feature type="transmembrane region" description="Helical" evidence="9">
    <location>
        <begin position="90"/>
        <end position="110"/>
    </location>
</feature>
<feature type="transmembrane region" description="Helical" evidence="9">
    <location>
        <begin position="278"/>
        <end position="297"/>
    </location>
</feature>
<keyword evidence="3" id="KW-0050">Antiport</keyword>
<feature type="domain" description="Cation/H+ exchanger transmembrane" evidence="10">
    <location>
        <begin position="15"/>
        <end position="387"/>
    </location>
</feature>
<proteinExistence type="predicted"/>
<accession>A0ABR8YM55</accession>
<dbReference type="Proteomes" id="UP000652763">
    <property type="component" value="Unassembled WGS sequence"/>
</dbReference>
<keyword evidence="4" id="KW-1003">Cell membrane</keyword>
<dbReference type="Gene3D" id="1.20.1530.20">
    <property type="match status" value="1"/>
</dbReference>
<name>A0ABR8YM55_9MICC</name>
<feature type="transmembrane region" description="Helical" evidence="9">
    <location>
        <begin position="332"/>
        <end position="354"/>
    </location>
</feature>
<protein>
    <submittedName>
        <fullName evidence="11">Cation:proton antiporter</fullName>
    </submittedName>
</protein>
<evidence type="ECO:0000256" key="6">
    <source>
        <dbReference type="ARBA" id="ARBA00022989"/>
    </source>
</evidence>
<sequence length="414" mass="43092">MIALLLGTVVLVLFSAFSGPLSRRGVTSAMAFVLAGLILGTVSGGSLGIGLDSAAAEQITELALVFLLFTDAARLDLGVLRRSLGWPGRLLLIGLPLTLLLGLGAGMLLFPDLPLASVFLLSAMLCATDAALGQRVVEDPAVPGQVRQALNVESGLNDGIAVPFFLVSLDISLATLDGNVRSAVASAITEQIGWGVLAGVVMGGAGGYLLRAARARDWFLSEWHQPFTLAVALGAFSAAGTLGGSVFIAAFVGGMAFRWSSGAGNVDTTRFTAEAGSVLAAGTWMIFGSVAVLIALPHITWQIIAYAVLSLTVVRMLPVAAAMIGSGARWPTLAFMGWFGPRGLASVVFGLLAFERETPYATTLLTTVVVTVGLSVFAHGFTAMPFVSAYHRWFEAHPGNPRQNPGREPDVPAR</sequence>
<keyword evidence="12" id="KW-1185">Reference proteome</keyword>
<dbReference type="PANTHER" id="PTHR32507:SF8">
    <property type="entry name" value="CNH1P"/>
    <property type="match status" value="1"/>
</dbReference>
<evidence type="ECO:0000256" key="2">
    <source>
        <dbReference type="ARBA" id="ARBA00022448"/>
    </source>
</evidence>
<evidence type="ECO:0000256" key="9">
    <source>
        <dbReference type="SAM" id="Phobius"/>
    </source>
</evidence>
<comment type="caution">
    <text evidence="11">The sequence shown here is derived from an EMBL/GenBank/DDBJ whole genome shotgun (WGS) entry which is preliminary data.</text>
</comment>
<evidence type="ECO:0000256" key="8">
    <source>
        <dbReference type="ARBA" id="ARBA00023136"/>
    </source>
</evidence>
<feature type="transmembrane region" description="Helical" evidence="9">
    <location>
        <begin position="192"/>
        <end position="210"/>
    </location>
</feature>
<evidence type="ECO:0000256" key="3">
    <source>
        <dbReference type="ARBA" id="ARBA00022449"/>
    </source>
</evidence>
<reference evidence="11 12" key="1">
    <citation type="submission" date="2020-08" db="EMBL/GenBank/DDBJ databases">
        <title>A Genomic Blueprint of the Chicken Gut Microbiome.</title>
        <authorList>
            <person name="Gilroy R."/>
            <person name="Ravi A."/>
            <person name="Getino M."/>
            <person name="Pursley I."/>
            <person name="Horton D.L."/>
            <person name="Alikhan N.-F."/>
            <person name="Baker D."/>
            <person name="Gharbi K."/>
            <person name="Hall N."/>
            <person name="Watson M."/>
            <person name="Adriaenssens E.M."/>
            <person name="Foster-Nyarko E."/>
            <person name="Jarju S."/>
            <person name="Secka A."/>
            <person name="Antonio M."/>
            <person name="Oren A."/>
            <person name="Chaudhuri R."/>
            <person name="La Ragione R.M."/>
            <person name="Hildebrand F."/>
            <person name="Pallen M.J."/>
        </authorList>
    </citation>
    <scope>NUCLEOTIDE SEQUENCE [LARGE SCALE GENOMIC DNA]</scope>
    <source>
        <strain evidence="11 12">Sa2BUA2</strain>
    </source>
</reference>
<gene>
    <name evidence="11" type="ORF">H9638_15945</name>
</gene>
<evidence type="ECO:0000256" key="1">
    <source>
        <dbReference type="ARBA" id="ARBA00004651"/>
    </source>
</evidence>
<evidence type="ECO:0000256" key="4">
    <source>
        <dbReference type="ARBA" id="ARBA00022475"/>
    </source>
</evidence>
<dbReference type="EMBL" id="JACSQC010000009">
    <property type="protein sequence ID" value="MBD8045303.1"/>
    <property type="molecule type" value="Genomic_DNA"/>
</dbReference>
<dbReference type="Pfam" id="PF00999">
    <property type="entry name" value="Na_H_Exchanger"/>
    <property type="match status" value="1"/>
</dbReference>
<comment type="subcellular location">
    <subcellularLocation>
        <location evidence="1">Cell membrane</location>
        <topology evidence="1">Multi-pass membrane protein</topology>
    </subcellularLocation>
</comment>
<dbReference type="PANTHER" id="PTHR32507">
    <property type="entry name" value="NA(+)/H(+) ANTIPORTER 1"/>
    <property type="match status" value="1"/>
</dbReference>
<feature type="transmembrane region" description="Helical" evidence="9">
    <location>
        <begin position="28"/>
        <end position="51"/>
    </location>
</feature>
<evidence type="ECO:0000313" key="11">
    <source>
        <dbReference type="EMBL" id="MBD8045303.1"/>
    </source>
</evidence>
<evidence type="ECO:0000256" key="7">
    <source>
        <dbReference type="ARBA" id="ARBA00023065"/>
    </source>
</evidence>
<dbReference type="InterPro" id="IPR038770">
    <property type="entry name" value="Na+/solute_symporter_sf"/>
</dbReference>
<organism evidence="11 12">
    <name type="scientific">Arthrobacter pullicola</name>
    <dbReference type="NCBI Taxonomy" id="2762224"/>
    <lineage>
        <taxon>Bacteria</taxon>
        <taxon>Bacillati</taxon>
        <taxon>Actinomycetota</taxon>
        <taxon>Actinomycetes</taxon>
        <taxon>Micrococcales</taxon>
        <taxon>Micrococcaceae</taxon>
        <taxon>Arthrobacter</taxon>
    </lineage>
</organism>
<evidence type="ECO:0000256" key="5">
    <source>
        <dbReference type="ARBA" id="ARBA00022692"/>
    </source>
</evidence>
<keyword evidence="6 9" id="KW-1133">Transmembrane helix</keyword>
<dbReference type="RefSeq" id="WP_191749074.1">
    <property type="nucleotide sequence ID" value="NZ_JACSQC010000009.1"/>
</dbReference>
<keyword evidence="2" id="KW-0813">Transport</keyword>
<evidence type="ECO:0000259" key="10">
    <source>
        <dbReference type="Pfam" id="PF00999"/>
    </source>
</evidence>